<dbReference type="HOGENOM" id="CLU_1913445_0_0_9"/>
<keyword evidence="1" id="KW-0812">Transmembrane</keyword>
<protein>
    <recommendedName>
        <fullName evidence="4">Peptidase C39-like domain-containing protein</fullName>
    </recommendedName>
</protein>
<dbReference type="AlphaFoldDB" id="A9KHM5"/>
<gene>
    <name evidence="2" type="ordered locus">Cphy_1942</name>
</gene>
<dbReference type="KEGG" id="cpy:Cphy_1942"/>
<evidence type="ECO:0000313" key="2">
    <source>
        <dbReference type="EMBL" id="ABX42310.1"/>
    </source>
</evidence>
<keyword evidence="1" id="KW-1133">Transmembrane helix</keyword>
<keyword evidence="3" id="KW-1185">Reference proteome</keyword>
<sequence precursor="true">MKSKMHLSKKIIFCAFICIAVLLGIFLAMNLYILLSTPKQYMITSENFIDYQPHYECSGYSSAYVLRSLGENANGLELYNNISNKNNDGTVSSEALVEFLKEKGYSVKLCSGTLMQLKHEISKGTPVTFNKF</sequence>
<evidence type="ECO:0000256" key="1">
    <source>
        <dbReference type="SAM" id="Phobius"/>
    </source>
</evidence>
<proteinExistence type="predicted"/>
<organism evidence="2 3">
    <name type="scientific">Lachnoclostridium phytofermentans (strain ATCC 700394 / DSM 18823 / ISDg)</name>
    <name type="common">Clostridium phytofermentans</name>
    <dbReference type="NCBI Taxonomy" id="357809"/>
    <lineage>
        <taxon>Bacteria</taxon>
        <taxon>Bacillati</taxon>
        <taxon>Bacillota</taxon>
        <taxon>Clostridia</taxon>
        <taxon>Lachnospirales</taxon>
        <taxon>Lachnospiraceae</taxon>
    </lineage>
</organism>
<evidence type="ECO:0008006" key="4">
    <source>
        <dbReference type="Google" id="ProtNLM"/>
    </source>
</evidence>
<dbReference type="OrthoDB" id="1653762at2"/>
<dbReference type="Proteomes" id="UP000000370">
    <property type="component" value="Chromosome"/>
</dbReference>
<dbReference type="STRING" id="357809.Cphy_1942"/>
<keyword evidence="1" id="KW-0472">Membrane</keyword>
<dbReference type="EMBL" id="CP000885">
    <property type="protein sequence ID" value="ABX42310.1"/>
    <property type="molecule type" value="Genomic_DNA"/>
</dbReference>
<dbReference type="eggNOG" id="COG3271">
    <property type="taxonomic scope" value="Bacteria"/>
</dbReference>
<feature type="transmembrane region" description="Helical" evidence="1">
    <location>
        <begin position="12"/>
        <end position="35"/>
    </location>
</feature>
<reference evidence="3" key="1">
    <citation type="submission" date="2007-11" db="EMBL/GenBank/DDBJ databases">
        <title>Complete genome sequence of Clostridium phytofermentans ISDg.</title>
        <authorList>
            <person name="Leschine S.B."/>
            <person name="Warnick T.A."/>
            <person name="Blanchard J.L."/>
            <person name="Schnell D.J."/>
            <person name="Petit E.L."/>
            <person name="LaTouf W.G."/>
            <person name="Copeland A."/>
            <person name="Lucas S."/>
            <person name="Lapidus A."/>
            <person name="Barry K."/>
            <person name="Glavina del Rio T."/>
            <person name="Dalin E."/>
            <person name="Tice H."/>
            <person name="Pitluck S."/>
            <person name="Kiss H."/>
            <person name="Brettin T."/>
            <person name="Bruce D."/>
            <person name="Detter J.C."/>
            <person name="Han C."/>
            <person name="Kuske C."/>
            <person name="Schmutz J."/>
            <person name="Larimer F."/>
            <person name="Land M."/>
            <person name="Hauser L."/>
            <person name="Kyrpides N."/>
            <person name="Kim E.A."/>
            <person name="Richardson P."/>
        </authorList>
    </citation>
    <scope>NUCLEOTIDE SEQUENCE [LARGE SCALE GENOMIC DNA]</scope>
    <source>
        <strain evidence="3">ATCC 700394 / DSM 18823 / ISDg</strain>
    </source>
</reference>
<dbReference type="RefSeq" id="WP_012199964.1">
    <property type="nucleotide sequence ID" value="NC_010001.1"/>
</dbReference>
<name>A9KHM5_LACP7</name>
<accession>A9KHM5</accession>
<evidence type="ECO:0000313" key="3">
    <source>
        <dbReference type="Proteomes" id="UP000000370"/>
    </source>
</evidence>